<dbReference type="AlphaFoldDB" id="M0B7Z4"/>
<organism evidence="1 2">
    <name type="scientific">Natrialba chahannaoensis JCM 10990</name>
    <dbReference type="NCBI Taxonomy" id="1227492"/>
    <lineage>
        <taxon>Archaea</taxon>
        <taxon>Methanobacteriati</taxon>
        <taxon>Methanobacteriota</taxon>
        <taxon>Stenosarchaea group</taxon>
        <taxon>Halobacteria</taxon>
        <taxon>Halobacteriales</taxon>
        <taxon>Natrialbaceae</taxon>
        <taxon>Natrialba</taxon>
    </lineage>
</organism>
<accession>M0B7Z4</accession>
<reference evidence="1 2" key="1">
    <citation type="journal article" date="2014" name="PLoS Genet.">
        <title>Phylogenetically driven sequencing of extremely halophilic archaea reveals strategies for static and dynamic osmo-response.</title>
        <authorList>
            <person name="Becker E.A."/>
            <person name="Seitzer P.M."/>
            <person name="Tritt A."/>
            <person name="Larsen D."/>
            <person name="Krusor M."/>
            <person name="Yao A.I."/>
            <person name="Wu D."/>
            <person name="Madern D."/>
            <person name="Eisen J.A."/>
            <person name="Darling A.E."/>
            <person name="Facciotti M.T."/>
        </authorList>
    </citation>
    <scope>NUCLEOTIDE SEQUENCE [LARGE SCALE GENOMIC DNA]</scope>
    <source>
        <strain evidence="1 2">JCM 10990</strain>
    </source>
</reference>
<keyword evidence="2" id="KW-1185">Reference proteome</keyword>
<sequence>MLATAGAITAGFGAAGTVVARERDDPSEKFTKQMIQAQQIAKQEGLEERQKYLDRVGINHIEKDHQFAVQKNASEEDRAQPAHEPPICVDPLDCDADINVQFSLTYNPRGEEFHYSYYIRFRYGYADDPSYPPRDIYAGPEDPVDTLGLTWENSSAAKRLEIRDHREVHRSVVTDDYTEFDEGSWTGSGLGILVDGYQASIDSGKTGNDETDWSQMVVAGVFLEKDVDFRPETSVRGIYEYAWKGTEPDVAVSYPASITFKQNEYEESETLQHTPEGKTFHIKAKEVM</sequence>
<protein>
    <submittedName>
        <fullName evidence="1">Uncharacterized protein</fullName>
    </submittedName>
</protein>
<evidence type="ECO:0000313" key="1">
    <source>
        <dbReference type="EMBL" id="ELZ06408.1"/>
    </source>
</evidence>
<evidence type="ECO:0000313" key="2">
    <source>
        <dbReference type="Proteomes" id="UP000011693"/>
    </source>
</evidence>
<gene>
    <name evidence="1" type="ORF">C482_01270</name>
</gene>
<proteinExistence type="predicted"/>
<name>M0B7Z4_9EURY</name>
<dbReference type="EMBL" id="AOIN01000008">
    <property type="protein sequence ID" value="ELZ06408.1"/>
    <property type="molecule type" value="Genomic_DNA"/>
</dbReference>
<dbReference type="Proteomes" id="UP000011693">
    <property type="component" value="Unassembled WGS sequence"/>
</dbReference>
<comment type="caution">
    <text evidence="1">The sequence shown here is derived from an EMBL/GenBank/DDBJ whole genome shotgun (WGS) entry which is preliminary data.</text>
</comment>